<reference evidence="3" key="1">
    <citation type="submission" date="2017-03" db="EMBL/GenBank/DDBJ databases">
        <authorList>
            <person name="Monnet C."/>
        </authorList>
    </citation>
    <scope>NUCLEOTIDE SEQUENCE [LARGE SCALE GENOMIC DNA]</scope>
    <source>
        <strain evidence="3">ATCC 49514</strain>
    </source>
</reference>
<protein>
    <submittedName>
        <fullName evidence="2">Uncharacterized protein</fullName>
    </submittedName>
</protein>
<sequence length="86" mass="9473">MIRKTLTVPTVKSLLTRAGIDHSRLTITHIDTTSTHSAGTHLGQHVESSNVRISGDPSTRREARAALSDHDLCVAPLPQYDDWSRD</sequence>
<accession>A0A2H1KH39</accession>
<organism evidence="2 3">
    <name type="scientific">Brevibacterium iodinum ATCC 49514</name>
    <dbReference type="NCBI Taxonomy" id="1255616"/>
    <lineage>
        <taxon>Bacteria</taxon>
        <taxon>Bacillati</taxon>
        <taxon>Actinomycetota</taxon>
        <taxon>Actinomycetes</taxon>
        <taxon>Micrococcales</taxon>
        <taxon>Brevibacteriaceae</taxon>
        <taxon>Brevibacterium</taxon>
    </lineage>
</organism>
<gene>
    <name evidence="2" type="ORF">BI49514_03049</name>
</gene>
<name>A0A2H1KH39_9MICO</name>
<evidence type="ECO:0000256" key="1">
    <source>
        <dbReference type="SAM" id="MobiDB-lite"/>
    </source>
</evidence>
<dbReference type="Proteomes" id="UP000234382">
    <property type="component" value="Unassembled WGS sequence"/>
</dbReference>
<keyword evidence="3" id="KW-1185">Reference proteome</keyword>
<evidence type="ECO:0000313" key="3">
    <source>
        <dbReference type="Proteomes" id="UP000234382"/>
    </source>
</evidence>
<dbReference type="AlphaFoldDB" id="A0A2H1KH39"/>
<evidence type="ECO:0000313" key="2">
    <source>
        <dbReference type="EMBL" id="SMX99107.1"/>
    </source>
</evidence>
<dbReference type="EMBL" id="FXYX01000034">
    <property type="protein sequence ID" value="SMX99107.1"/>
    <property type="molecule type" value="Genomic_DNA"/>
</dbReference>
<proteinExistence type="predicted"/>
<feature type="region of interest" description="Disordered" evidence="1">
    <location>
        <begin position="36"/>
        <end position="56"/>
    </location>
</feature>